<feature type="domain" description="Reverse transcriptase" evidence="2">
    <location>
        <begin position="136"/>
        <end position="417"/>
    </location>
</feature>
<evidence type="ECO:0000313" key="3">
    <source>
        <dbReference type="Proteomes" id="UP000228380"/>
    </source>
</evidence>
<evidence type="ECO:0000313" key="4">
    <source>
        <dbReference type="RefSeq" id="XP_038982143.1"/>
    </source>
</evidence>
<dbReference type="SUPFAM" id="SSF53098">
    <property type="entry name" value="Ribonuclease H-like"/>
    <property type="match status" value="1"/>
</dbReference>
<gene>
    <name evidence="4" type="primary">LOC120110636</name>
</gene>
<dbReference type="CDD" id="cd01650">
    <property type="entry name" value="RT_nLTR_like"/>
    <property type="match status" value="1"/>
</dbReference>
<evidence type="ECO:0000256" key="1">
    <source>
        <dbReference type="SAM" id="MobiDB-lite"/>
    </source>
</evidence>
<evidence type="ECO:0000259" key="2">
    <source>
        <dbReference type="PROSITE" id="PS50878"/>
    </source>
</evidence>
<dbReference type="CDD" id="cd06222">
    <property type="entry name" value="RNase_H_like"/>
    <property type="match status" value="1"/>
</dbReference>
<dbReference type="PANTHER" id="PTHR33116:SF78">
    <property type="entry name" value="OS12G0587133 PROTEIN"/>
    <property type="match status" value="1"/>
</dbReference>
<dbReference type="InterPro" id="IPR044730">
    <property type="entry name" value="RNase_H-like_dom_plant"/>
</dbReference>
<keyword evidence="3" id="KW-1185">Reference proteome</keyword>
<protein>
    <submittedName>
        <fullName evidence="4">Uncharacterized protein LOC120110636</fullName>
    </submittedName>
</protein>
<dbReference type="InterPro" id="IPR026960">
    <property type="entry name" value="RVT-Znf"/>
</dbReference>
<dbReference type="GeneID" id="120110636"/>
<dbReference type="PROSITE" id="PS50878">
    <property type="entry name" value="RT_POL"/>
    <property type="match status" value="1"/>
</dbReference>
<reference evidence="4" key="2">
    <citation type="submission" date="2025-08" db="UniProtKB">
        <authorList>
            <consortium name="RefSeq"/>
        </authorList>
    </citation>
    <scope>IDENTIFICATION</scope>
    <source>
        <tissue evidence="4">Young leaves</tissue>
    </source>
</reference>
<sequence length="1142" mass="128190">MVSLPPVDFGGDRNTRFFHQATVIRRHQNRIRVIRGEDGQLTEDPDMIQRIMVSFFRARWTEQTTGGSTVGIPPPSTGVSEDESDALISPVSEREIREAIWSLEGDKAPGPDGFPPMFFQRYWMIVGRDVTAAIQQFFDTAVMAADWQRTFITLIPKRQDATEPSHYRPISLCTTLYKATAKIIAARLRVVLPRLIGSEQGAFLEGRCISDNVLIAQEFMFDLGRAPVRGSLMGIKLDMERAYDRMRWDFLQQTLQGFGFHERWISWVMGCIRIPSFAILVNGTPSRFFVSSGGLRQGCPLSPLLFIICADALSRSLRQAVDTQELEAYRPAIGAPAISHLLFADDCLLLARSTRQSARVIGQILQVYCAASGQRVNLTKSAIIFSPKTRLAMKHSIVEILGVGEQVGTMTYLGIPLSDRLLRSGDCLPCELGIRRRLAGWRMHALSMVGRITLVRSVLLSVPIYLLTNAIVPVRFLRSLERLFRDFIWGRSSGRGGVHLMAWEVVCQPTSCGGLGVQALAARREILLARHVARFVLEPESLWSSLMRAKYGALVPGVRGGRRHSPVWREMCARATVVLPEIGWAIGDGLSIDVMEDRWVTEVPLCSMPTMVDSARLAGWRVSDLLDAEGGRWREGLVREVFGEQLAELVLARATPRGEADRLVWIPTGRSRVRARDLHAVFRREPVRQFEGRWIWRMRVHPRVALFIWKVAWGCLPTRSVLARRGMRIPQFCEDCADIEETMEHVLLQCPRARDIWRRSPIQLPASVMLVQDLIHLLRVSMRHPRSVEAGICVAYLSYHIWLDRNTGIFEGRRAPPRLVVDRALLLAREVVGATSVVTSRLVRDIWGVHHAASAPRFAIVSWAPPPSGYLKVNFDGSRSVDGLCGGVGFVVRDHCGRMVAAGGRRTPGFTVVGAELQAAWEGLSFARQLAGAERVYLEGDSSVVIDLIRGVDRFGDGHPLIRETRRMAQMMADFQAAHVFREANRAADWVASFVARHSGAFLWTSDVDVPSQLYLLLSRDLEGCTHHLHDIDMFVSAVADYQARARRSQRGEEVAVKKLTESEARWKESTVKLEALESKLKLMAKRFQEEEASHSLARSTLRAAEACLADAQYELLGLKYEAGVLRLRIKQLEAQEKRVTE</sequence>
<dbReference type="PANTHER" id="PTHR33116">
    <property type="entry name" value="REVERSE TRANSCRIPTASE ZINC-BINDING DOMAIN-CONTAINING PROTEIN-RELATED-RELATED"/>
    <property type="match status" value="1"/>
</dbReference>
<reference evidence="3" key="1">
    <citation type="journal article" date="2019" name="Nat. Commun.">
        <title>Genome-wide association mapping of date palm fruit traits.</title>
        <authorList>
            <person name="Hazzouri K.M."/>
            <person name="Gros-Balthazard M."/>
            <person name="Flowers J.M."/>
            <person name="Copetti D."/>
            <person name="Lemansour A."/>
            <person name="Lebrun M."/>
            <person name="Masmoudi K."/>
            <person name="Ferrand S."/>
            <person name="Dhar M.I."/>
            <person name="Fresquez Z.A."/>
            <person name="Rosas U."/>
            <person name="Zhang J."/>
            <person name="Talag J."/>
            <person name="Lee S."/>
            <person name="Kudrna D."/>
            <person name="Powell R.F."/>
            <person name="Leitch I.J."/>
            <person name="Krueger R.R."/>
            <person name="Wing R.A."/>
            <person name="Amiri K.M.A."/>
            <person name="Purugganan M.D."/>
        </authorList>
    </citation>
    <scope>NUCLEOTIDE SEQUENCE [LARGE SCALE GENOMIC DNA]</scope>
    <source>
        <strain evidence="3">cv. Khalas</strain>
    </source>
</reference>
<dbReference type="GO" id="GO:0004523">
    <property type="term" value="F:RNA-DNA hybrid ribonuclease activity"/>
    <property type="evidence" value="ECO:0007669"/>
    <property type="project" value="InterPro"/>
</dbReference>
<dbReference type="InterPro" id="IPR000477">
    <property type="entry name" value="RT_dom"/>
</dbReference>
<dbReference type="GO" id="GO:0003676">
    <property type="term" value="F:nucleic acid binding"/>
    <property type="evidence" value="ECO:0007669"/>
    <property type="project" value="InterPro"/>
</dbReference>
<dbReference type="InterPro" id="IPR043502">
    <property type="entry name" value="DNA/RNA_pol_sf"/>
</dbReference>
<dbReference type="RefSeq" id="XP_038982143.1">
    <property type="nucleotide sequence ID" value="XM_039126215.1"/>
</dbReference>
<dbReference type="InterPro" id="IPR036397">
    <property type="entry name" value="RNaseH_sf"/>
</dbReference>
<dbReference type="Proteomes" id="UP000228380">
    <property type="component" value="Chromosome 4"/>
</dbReference>
<dbReference type="InterPro" id="IPR002156">
    <property type="entry name" value="RNaseH_domain"/>
</dbReference>
<dbReference type="InterPro" id="IPR012337">
    <property type="entry name" value="RNaseH-like_sf"/>
</dbReference>
<dbReference type="OrthoDB" id="549558at2759"/>
<dbReference type="KEGG" id="pda:120110636"/>
<organism evidence="3 4">
    <name type="scientific">Phoenix dactylifera</name>
    <name type="common">Date palm</name>
    <dbReference type="NCBI Taxonomy" id="42345"/>
    <lineage>
        <taxon>Eukaryota</taxon>
        <taxon>Viridiplantae</taxon>
        <taxon>Streptophyta</taxon>
        <taxon>Embryophyta</taxon>
        <taxon>Tracheophyta</taxon>
        <taxon>Spermatophyta</taxon>
        <taxon>Magnoliopsida</taxon>
        <taxon>Liliopsida</taxon>
        <taxon>Arecaceae</taxon>
        <taxon>Coryphoideae</taxon>
        <taxon>Phoeniceae</taxon>
        <taxon>Phoenix</taxon>
    </lineage>
</organism>
<dbReference type="Pfam" id="PF13966">
    <property type="entry name" value="zf-RVT"/>
    <property type="match status" value="1"/>
</dbReference>
<accession>A0A8B9ADW7</accession>
<proteinExistence type="predicted"/>
<dbReference type="SUPFAM" id="SSF56672">
    <property type="entry name" value="DNA/RNA polymerases"/>
    <property type="match status" value="1"/>
</dbReference>
<dbReference type="AlphaFoldDB" id="A0A8B9ADW7"/>
<dbReference type="Pfam" id="PF00078">
    <property type="entry name" value="RVT_1"/>
    <property type="match status" value="1"/>
</dbReference>
<name>A0A8B9ADW7_PHODC</name>
<dbReference type="Gene3D" id="3.30.420.10">
    <property type="entry name" value="Ribonuclease H-like superfamily/Ribonuclease H"/>
    <property type="match status" value="1"/>
</dbReference>
<feature type="region of interest" description="Disordered" evidence="1">
    <location>
        <begin position="65"/>
        <end position="84"/>
    </location>
</feature>
<dbReference type="Pfam" id="PF13456">
    <property type="entry name" value="RVT_3"/>
    <property type="match status" value="1"/>
</dbReference>